<proteinExistence type="predicted"/>
<reference evidence="1 2" key="1">
    <citation type="journal article" date="2018" name="Int. J. Syst. Evol. Microbiol.">
        <title>Planococcus salinus sp. nov., a moderately halophilic bacterium isolated from a saline-alkali soil.</title>
        <authorList>
            <person name="Gan L."/>
        </authorList>
    </citation>
    <scope>NUCLEOTIDE SEQUENCE [LARGE SCALE GENOMIC DNA]</scope>
    <source>
        <strain evidence="1 2">LCB217</strain>
    </source>
</reference>
<comment type="caution">
    <text evidence="1">The sequence shown here is derived from an EMBL/GenBank/DDBJ whole genome shotgun (WGS) entry which is preliminary data.</text>
</comment>
<dbReference type="Proteomes" id="UP000275473">
    <property type="component" value="Unassembled WGS sequence"/>
</dbReference>
<accession>A0A3M8P7E6</accession>
<protein>
    <submittedName>
        <fullName evidence="1">Uncharacterized protein</fullName>
    </submittedName>
</protein>
<name>A0A3M8P7E6_9BACL</name>
<evidence type="ECO:0000313" key="2">
    <source>
        <dbReference type="Proteomes" id="UP000275473"/>
    </source>
</evidence>
<keyword evidence="2" id="KW-1185">Reference proteome</keyword>
<gene>
    <name evidence="1" type="ORF">EEX84_08980</name>
</gene>
<organism evidence="1 2">
    <name type="scientific">Planococcus salinus</name>
    <dbReference type="NCBI Taxonomy" id="1848460"/>
    <lineage>
        <taxon>Bacteria</taxon>
        <taxon>Bacillati</taxon>
        <taxon>Bacillota</taxon>
        <taxon>Bacilli</taxon>
        <taxon>Bacillales</taxon>
        <taxon>Caryophanaceae</taxon>
        <taxon>Planococcus</taxon>
    </lineage>
</organism>
<dbReference type="AlphaFoldDB" id="A0A3M8P7E6"/>
<evidence type="ECO:0000313" key="1">
    <source>
        <dbReference type="EMBL" id="RNF39596.1"/>
    </source>
</evidence>
<dbReference type="OrthoDB" id="2455133at2"/>
<sequence length="73" mass="8407">MGSKRKLEIASIAMKERRNSKSTLPDDFLKTLEERTEAVIPDLKPGRQRPRSEDEAKILLMFEKDYGKQSGKI</sequence>
<dbReference type="RefSeq" id="WP_123165296.1">
    <property type="nucleotide sequence ID" value="NZ_RIAX01000005.1"/>
</dbReference>
<dbReference type="EMBL" id="RIAX01000005">
    <property type="protein sequence ID" value="RNF39596.1"/>
    <property type="molecule type" value="Genomic_DNA"/>
</dbReference>